<evidence type="ECO:0000259" key="8">
    <source>
        <dbReference type="Pfam" id="PF04542"/>
    </source>
</evidence>
<evidence type="ECO:0000259" key="9">
    <source>
        <dbReference type="Pfam" id="PF08281"/>
    </source>
</evidence>
<keyword evidence="2 6" id="KW-0805">Transcription regulation</keyword>
<evidence type="ECO:0000256" key="2">
    <source>
        <dbReference type="ARBA" id="ARBA00023015"/>
    </source>
</evidence>
<sequence>MAERLEDLYAELHAPIFRFLAALTGDPDAADELTQETFLQAILALPRFRRESSSTTWLYAIARNVNRKHMAKGRRPRPDEPPTTPAATPAEVIEAREERHRLARALATLPEAYREALVLREYQGLSYAQVGQVLGRSETWARVTCFRARQMLREAYLQLEGGQSRWK</sequence>
<organism evidence="10 11">
    <name type="scientific">Symbiobacterium terraclitae</name>
    <dbReference type="NCBI Taxonomy" id="557451"/>
    <lineage>
        <taxon>Bacteria</taxon>
        <taxon>Bacillati</taxon>
        <taxon>Bacillota</taxon>
        <taxon>Clostridia</taxon>
        <taxon>Eubacteriales</taxon>
        <taxon>Symbiobacteriaceae</taxon>
        <taxon>Symbiobacterium</taxon>
    </lineage>
</organism>
<dbReference type="NCBIfam" id="TIGR02937">
    <property type="entry name" value="sigma70-ECF"/>
    <property type="match status" value="1"/>
</dbReference>
<feature type="region of interest" description="Disordered" evidence="7">
    <location>
        <begin position="69"/>
        <end position="89"/>
    </location>
</feature>
<comment type="similarity">
    <text evidence="1 6">Belongs to the sigma-70 factor family. ECF subfamily.</text>
</comment>
<dbReference type="InterPro" id="IPR014284">
    <property type="entry name" value="RNA_pol_sigma-70_dom"/>
</dbReference>
<dbReference type="Pfam" id="PF08281">
    <property type="entry name" value="Sigma70_r4_2"/>
    <property type="match status" value="1"/>
</dbReference>
<evidence type="ECO:0000256" key="4">
    <source>
        <dbReference type="ARBA" id="ARBA00023125"/>
    </source>
</evidence>
<dbReference type="SUPFAM" id="SSF88659">
    <property type="entry name" value="Sigma3 and sigma4 domains of RNA polymerase sigma factors"/>
    <property type="match status" value="1"/>
</dbReference>
<dbReference type="InterPro" id="IPR013325">
    <property type="entry name" value="RNA_pol_sigma_r2"/>
</dbReference>
<dbReference type="PANTHER" id="PTHR43133">
    <property type="entry name" value="RNA POLYMERASE ECF-TYPE SIGMA FACTO"/>
    <property type="match status" value="1"/>
</dbReference>
<dbReference type="PROSITE" id="PS01063">
    <property type="entry name" value="SIGMA70_ECF"/>
    <property type="match status" value="1"/>
</dbReference>
<accession>A0ABS4JVP9</accession>
<protein>
    <recommendedName>
        <fullName evidence="6">RNA polymerase sigma factor</fullName>
    </recommendedName>
</protein>
<evidence type="ECO:0000313" key="10">
    <source>
        <dbReference type="EMBL" id="MBP2018499.1"/>
    </source>
</evidence>
<comment type="caution">
    <text evidence="10">The sequence shown here is derived from an EMBL/GenBank/DDBJ whole genome shotgun (WGS) entry which is preliminary data.</text>
</comment>
<dbReference type="Proteomes" id="UP001519289">
    <property type="component" value="Unassembled WGS sequence"/>
</dbReference>
<dbReference type="RefSeq" id="WP_245302515.1">
    <property type="nucleotide sequence ID" value="NZ_JAGGLG010000013.1"/>
</dbReference>
<dbReference type="InterPro" id="IPR013324">
    <property type="entry name" value="RNA_pol_sigma_r3/r4-like"/>
</dbReference>
<evidence type="ECO:0000256" key="5">
    <source>
        <dbReference type="ARBA" id="ARBA00023163"/>
    </source>
</evidence>
<dbReference type="InterPro" id="IPR007627">
    <property type="entry name" value="RNA_pol_sigma70_r2"/>
</dbReference>
<keyword evidence="5 6" id="KW-0804">Transcription</keyword>
<gene>
    <name evidence="10" type="ORF">J2Z79_001910</name>
</gene>
<evidence type="ECO:0000313" key="11">
    <source>
        <dbReference type="Proteomes" id="UP001519289"/>
    </source>
</evidence>
<keyword evidence="11" id="KW-1185">Reference proteome</keyword>
<dbReference type="Pfam" id="PF04542">
    <property type="entry name" value="Sigma70_r2"/>
    <property type="match status" value="1"/>
</dbReference>
<dbReference type="Gene3D" id="1.10.10.10">
    <property type="entry name" value="Winged helix-like DNA-binding domain superfamily/Winged helix DNA-binding domain"/>
    <property type="match status" value="1"/>
</dbReference>
<evidence type="ECO:0000256" key="7">
    <source>
        <dbReference type="SAM" id="MobiDB-lite"/>
    </source>
</evidence>
<dbReference type="Gene3D" id="1.10.1740.10">
    <property type="match status" value="1"/>
</dbReference>
<feature type="domain" description="RNA polymerase sigma-70 region 2" evidence="8">
    <location>
        <begin position="8"/>
        <end position="75"/>
    </location>
</feature>
<dbReference type="InterPro" id="IPR000838">
    <property type="entry name" value="RNA_pol_sigma70_ECF_CS"/>
</dbReference>
<dbReference type="PANTHER" id="PTHR43133:SF8">
    <property type="entry name" value="RNA POLYMERASE SIGMA FACTOR HI_1459-RELATED"/>
    <property type="match status" value="1"/>
</dbReference>
<dbReference type="SUPFAM" id="SSF88946">
    <property type="entry name" value="Sigma2 domain of RNA polymerase sigma factors"/>
    <property type="match status" value="1"/>
</dbReference>
<proteinExistence type="inferred from homology"/>
<reference evidence="10 11" key="1">
    <citation type="submission" date="2021-03" db="EMBL/GenBank/DDBJ databases">
        <title>Genomic Encyclopedia of Type Strains, Phase IV (KMG-IV): sequencing the most valuable type-strain genomes for metagenomic binning, comparative biology and taxonomic classification.</title>
        <authorList>
            <person name="Goeker M."/>
        </authorList>
    </citation>
    <scope>NUCLEOTIDE SEQUENCE [LARGE SCALE GENOMIC DNA]</scope>
    <source>
        <strain evidence="10 11">DSM 27138</strain>
    </source>
</reference>
<evidence type="ECO:0000256" key="3">
    <source>
        <dbReference type="ARBA" id="ARBA00023082"/>
    </source>
</evidence>
<dbReference type="InterPro" id="IPR036388">
    <property type="entry name" value="WH-like_DNA-bd_sf"/>
</dbReference>
<dbReference type="CDD" id="cd06171">
    <property type="entry name" value="Sigma70_r4"/>
    <property type="match status" value="1"/>
</dbReference>
<dbReference type="EMBL" id="JAGGLG010000013">
    <property type="protein sequence ID" value="MBP2018499.1"/>
    <property type="molecule type" value="Genomic_DNA"/>
</dbReference>
<evidence type="ECO:0000256" key="6">
    <source>
        <dbReference type="RuleBase" id="RU000716"/>
    </source>
</evidence>
<dbReference type="InterPro" id="IPR039425">
    <property type="entry name" value="RNA_pol_sigma-70-like"/>
</dbReference>
<evidence type="ECO:0000256" key="1">
    <source>
        <dbReference type="ARBA" id="ARBA00010641"/>
    </source>
</evidence>
<dbReference type="InterPro" id="IPR013249">
    <property type="entry name" value="RNA_pol_sigma70_r4_t2"/>
</dbReference>
<keyword evidence="4 6" id="KW-0238">DNA-binding</keyword>
<feature type="domain" description="RNA polymerase sigma factor 70 region 4 type 2" evidence="9">
    <location>
        <begin position="100"/>
        <end position="152"/>
    </location>
</feature>
<keyword evidence="3 6" id="KW-0731">Sigma factor</keyword>
<name>A0ABS4JVP9_9FIRM</name>